<sequence length="62" mass="7115">MYRWTHDGEIHPRQRVGTAQQPRLARFFVLLLLGMCALSELEEIHSTVRRPVDSVREGLKGG</sequence>
<proteinExistence type="predicted"/>
<dbReference type="EMBL" id="CAEZSL010000207">
    <property type="protein sequence ID" value="CAB4553629.1"/>
    <property type="molecule type" value="Genomic_DNA"/>
</dbReference>
<gene>
    <name evidence="1" type="ORF">UFOPK1421_01449</name>
</gene>
<organism evidence="1">
    <name type="scientific">freshwater metagenome</name>
    <dbReference type="NCBI Taxonomy" id="449393"/>
    <lineage>
        <taxon>unclassified sequences</taxon>
        <taxon>metagenomes</taxon>
        <taxon>ecological metagenomes</taxon>
    </lineage>
</organism>
<name>A0A6J6CT97_9ZZZZ</name>
<dbReference type="AlphaFoldDB" id="A0A6J6CT97"/>
<protein>
    <submittedName>
        <fullName evidence="1">Unannotated protein</fullName>
    </submittedName>
</protein>
<reference evidence="1" key="1">
    <citation type="submission" date="2020-05" db="EMBL/GenBank/DDBJ databases">
        <authorList>
            <person name="Chiriac C."/>
            <person name="Salcher M."/>
            <person name="Ghai R."/>
            <person name="Kavagutti S V."/>
        </authorList>
    </citation>
    <scope>NUCLEOTIDE SEQUENCE</scope>
</reference>
<accession>A0A6J6CT97</accession>
<evidence type="ECO:0000313" key="1">
    <source>
        <dbReference type="EMBL" id="CAB4553629.1"/>
    </source>
</evidence>